<dbReference type="Proteomes" id="UP000198906">
    <property type="component" value="Unassembled WGS sequence"/>
</dbReference>
<dbReference type="EMBL" id="FMHU01000002">
    <property type="protein sequence ID" value="SCL21630.1"/>
    <property type="molecule type" value="Genomic_DNA"/>
</dbReference>
<evidence type="ECO:0000259" key="2">
    <source>
        <dbReference type="Pfam" id="PF06054"/>
    </source>
</evidence>
<feature type="compositionally biased region" description="Basic and acidic residues" evidence="1">
    <location>
        <begin position="336"/>
        <end position="350"/>
    </location>
</feature>
<dbReference type="Pfam" id="PF06054">
    <property type="entry name" value="CoiA_nuc"/>
    <property type="match status" value="1"/>
</dbReference>
<feature type="region of interest" description="Disordered" evidence="1">
    <location>
        <begin position="336"/>
        <end position="356"/>
    </location>
</feature>
<keyword evidence="4" id="KW-1185">Reference proteome</keyword>
<proteinExistence type="predicted"/>
<dbReference type="InterPro" id="IPR010330">
    <property type="entry name" value="CoiA_nuc"/>
</dbReference>
<gene>
    <name evidence="3" type="ORF">GA0074694_3094</name>
</gene>
<feature type="domain" description="Competence protein CoiA nuclease-like" evidence="2">
    <location>
        <begin position="107"/>
        <end position="185"/>
    </location>
</feature>
<dbReference type="STRING" id="47866.GA0074694_3094"/>
<protein>
    <recommendedName>
        <fullName evidence="2">Competence protein CoiA nuclease-like domain-containing protein</fullName>
    </recommendedName>
</protein>
<organism evidence="3 4">
    <name type="scientific">Micromonospora inyonensis</name>
    <dbReference type="NCBI Taxonomy" id="47866"/>
    <lineage>
        <taxon>Bacteria</taxon>
        <taxon>Bacillati</taxon>
        <taxon>Actinomycetota</taxon>
        <taxon>Actinomycetes</taxon>
        <taxon>Micromonosporales</taxon>
        <taxon>Micromonosporaceae</taxon>
        <taxon>Micromonospora</taxon>
    </lineage>
</organism>
<dbReference type="AlphaFoldDB" id="A0A1C6RX62"/>
<sequence>MTTQIWELIDPRDFADGVFYVPAMLELQPRLPHWGHPDQPGLRDRLATADRPHGVRGKKLLCLLCMRIQAERNLPPEPVWLTFVEGRYGPMFRHEGGRSPHPEHQPETDIHKALKERKARTFDAAGAIDVNVEVWRPKARRRPDVLAVGPELTVAGEVQHSAARAREIQSRQKALRKAGDRVVWTTDLPAADIGFMHLVPHLALPTVGDHRYYLREPKVNLIAGAIVLERRRCGWADLWTGTQRCPATRKAIPCGQWHLYPTYDPRDRFAFPNHVDARFPATDRPHLDHLLEGILHGSWLPYRHRNRVTWIPAKEYDQLVAERGGNVDQAETANVRRSDRPAGRACEDRTSPGIPAQRDAPAVERLATCCGGRTPGRHGAPLVPACLLCPKSPTYWRRNELNPEGTQD</sequence>
<evidence type="ECO:0000313" key="3">
    <source>
        <dbReference type="EMBL" id="SCL21630.1"/>
    </source>
</evidence>
<evidence type="ECO:0000313" key="4">
    <source>
        <dbReference type="Proteomes" id="UP000198906"/>
    </source>
</evidence>
<evidence type="ECO:0000256" key="1">
    <source>
        <dbReference type="SAM" id="MobiDB-lite"/>
    </source>
</evidence>
<name>A0A1C6RX62_9ACTN</name>
<reference evidence="4" key="1">
    <citation type="submission" date="2016-06" db="EMBL/GenBank/DDBJ databases">
        <authorList>
            <person name="Varghese N."/>
        </authorList>
    </citation>
    <scope>NUCLEOTIDE SEQUENCE [LARGE SCALE GENOMIC DNA]</scope>
    <source>
        <strain evidence="4">DSM 46123</strain>
    </source>
</reference>
<dbReference type="RefSeq" id="WP_091459254.1">
    <property type="nucleotide sequence ID" value="NZ_FMHU01000002.1"/>
</dbReference>
<accession>A0A1C6RX62</accession>